<dbReference type="Proteomes" id="UP000015106">
    <property type="component" value="Chromosome 2"/>
</dbReference>
<accession>A0A8R7PFU7</accession>
<dbReference type="AlphaFoldDB" id="A0A8R7PFU7"/>
<protein>
    <submittedName>
        <fullName evidence="1">Uncharacterized protein</fullName>
    </submittedName>
</protein>
<evidence type="ECO:0000313" key="2">
    <source>
        <dbReference type="Proteomes" id="UP000015106"/>
    </source>
</evidence>
<proteinExistence type="predicted"/>
<organism evidence="1 2">
    <name type="scientific">Triticum urartu</name>
    <name type="common">Red wild einkorn</name>
    <name type="synonym">Crithodium urartu</name>
    <dbReference type="NCBI Taxonomy" id="4572"/>
    <lineage>
        <taxon>Eukaryota</taxon>
        <taxon>Viridiplantae</taxon>
        <taxon>Streptophyta</taxon>
        <taxon>Embryophyta</taxon>
        <taxon>Tracheophyta</taxon>
        <taxon>Spermatophyta</taxon>
        <taxon>Magnoliopsida</taxon>
        <taxon>Liliopsida</taxon>
        <taxon>Poales</taxon>
        <taxon>Poaceae</taxon>
        <taxon>BOP clade</taxon>
        <taxon>Pooideae</taxon>
        <taxon>Triticodae</taxon>
        <taxon>Triticeae</taxon>
        <taxon>Triticinae</taxon>
        <taxon>Triticum</taxon>
    </lineage>
</organism>
<reference evidence="1" key="2">
    <citation type="submission" date="2018-03" db="EMBL/GenBank/DDBJ databases">
        <title>The Triticum urartu genome reveals the dynamic nature of wheat genome evolution.</title>
        <authorList>
            <person name="Ling H."/>
            <person name="Ma B."/>
            <person name="Shi X."/>
            <person name="Liu H."/>
            <person name="Dong L."/>
            <person name="Sun H."/>
            <person name="Cao Y."/>
            <person name="Gao Q."/>
            <person name="Zheng S."/>
            <person name="Li Y."/>
            <person name="Yu Y."/>
            <person name="Du H."/>
            <person name="Qi M."/>
            <person name="Li Y."/>
            <person name="Yu H."/>
            <person name="Cui Y."/>
            <person name="Wang N."/>
            <person name="Chen C."/>
            <person name="Wu H."/>
            <person name="Zhao Y."/>
            <person name="Zhang J."/>
            <person name="Li Y."/>
            <person name="Zhou W."/>
            <person name="Zhang B."/>
            <person name="Hu W."/>
            <person name="Eijk M."/>
            <person name="Tang J."/>
            <person name="Witsenboer H."/>
            <person name="Zhao S."/>
            <person name="Li Z."/>
            <person name="Zhang A."/>
            <person name="Wang D."/>
            <person name="Liang C."/>
        </authorList>
    </citation>
    <scope>NUCLEOTIDE SEQUENCE [LARGE SCALE GENOMIC DNA]</scope>
    <source>
        <strain evidence="1">cv. G1812</strain>
    </source>
</reference>
<sequence length="58" mass="6289">MTSSMSIDVVGTHHSMSVMGVRHGLHMERSLCHISDGLKPLYGSIQSCCSTISLKQDV</sequence>
<reference evidence="1" key="3">
    <citation type="submission" date="2022-06" db="UniProtKB">
        <authorList>
            <consortium name="EnsemblPlants"/>
        </authorList>
    </citation>
    <scope>IDENTIFICATION</scope>
</reference>
<reference evidence="2" key="1">
    <citation type="journal article" date="2013" name="Nature">
        <title>Draft genome of the wheat A-genome progenitor Triticum urartu.</title>
        <authorList>
            <person name="Ling H.Q."/>
            <person name="Zhao S."/>
            <person name="Liu D."/>
            <person name="Wang J."/>
            <person name="Sun H."/>
            <person name="Zhang C."/>
            <person name="Fan H."/>
            <person name="Li D."/>
            <person name="Dong L."/>
            <person name="Tao Y."/>
            <person name="Gao C."/>
            <person name="Wu H."/>
            <person name="Li Y."/>
            <person name="Cui Y."/>
            <person name="Guo X."/>
            <person name="Zheng S."/>
            <person name="Wang B."/>
            <person name="Yu K."/>
            <person name="Liang Q."/>
            <person name="Yang W."/>
            <person name="Lou X."/>
            <person name="Chen J."/>
            <person name="Feng M."/>
            <person name="Jian J."/>
            <person name="Zhang X."/>
            <person name="Luo G."/>
            <person name="Jiang Y."/>
            <person name="Liu J."/>
            <person name="Wang Z."/>
            <person name="Sha Y."/>
            <person name="Zhang B."/>
            <person name="Wu H."/>
            <person name="Tang D."/>
            <person name="Shen Q."/>
            <person name="Xue P."/>
            <person name="Zou S."/>
            <person name="Wang X."/>
            <person name="Liu X."/>
            <person name="Wang F."/>
            <person name="Yang Y."/>
            <person name="An X."/>
            <person name="Dong Z."/>
            <person name="Zhang K."/>
            <person name="Zhang X."/>
            <person name="Luo M.C."/>
            <person name="Dvorak J."/>
            <person name="Tong Y."/>
            <person name="Wang J."/>
            <person name="Yang H."/>
            <person name="Li Z."/>
            <person name="Wang D."/>
            <person name="Zhang A."/>
            <person name="Wang J."/>
        </authorList>
    </citation>
    <scope>NUCLEOTIDE SEQUENCE</scope>
    <source>
        <strain evidence="2">cv. G1812</strain>
    </source>
</reference>
<dbReference type="Gramene" id="TuG1812G0200003219.01.T01">
    <property type="protein sequence ID" value="TuG1812G0200003219.01.T01"/>
    <property type="gene ID" value="TuG1812G0200003219.01"/>
</dbReference>
<name>A0A8R7PFU7_TRIUA</name>
<keyword evidence="2" id="KW-1185">Reference proteome</keyword>
<dbReference type="EnsemblPlants" id="TuG1812G0200003219.01.T01">
    <property type="protein sequence ID" value="TuG1812G0200003219.01.T01"/>
    <property type="gene ID" value="TuG1812G0200003219.01"/>
</dbReference>
<evidence type="ECO:0000313" key="1">
    <source>
        <dbReference type="EnsemblPlants" id="TuG1812G0200003219.01.T01"/>
    </source>
</evidence>